<dbReference type="AlphaFoldDB" id="A0A7M7N3Q4"/>
<feature type="domain" description="GATOR2 complex protein MIO zinc-ribbon like" evidence="5">
    <location>
        <begin position="761"/>
        <end position="888"/>
    </location>
</feature>
<evidence type="ECO:0000256" key="2">
    <source>
        <dbReference type="ARBA" id="ARBA00022574"/>
    </source>
</evidence>
<dbReference type="Gene3D" id="2.130.10.10">
    <property type="entry name" value="YVTN repeat-like/Quinoprotein amine dehydrogenase"/>
    <property type="match status" value="1"/>
</dbReference>
<evidence type="ECO:0000259" key="5">
    <source>
        <dbReference type="Pfam" id="PF17034"/>
    </source>
</evidence>
<dbReference type="Pfam" id="PF21719">
    <property type="entry name" value="MIOS_a-sol"/>
    <property type="match status" value="1"/>
</dbReference>
<reference evidence="7" key="2">
    <citation type="submission" date="2021-01" db="UniProtKB">
        <authorList>
            <consortium name="EnsemblMetazoa"/>
        </authorList>
    </citation>
    <scope>IDENTIFICATION</scope>
</reference>
<proteinExistence type="inferred from homology"/>
<keyword evidence="2" id="KW-0853">WD repeat</keyword>
<dbReference type="Proteomes" id="UP000007110">
    <property type="component" value="Unassembled WGS sequence"/>
</dbReference>
<evidence type="ECO:0000256" key="4">
    <source>
        <dbReference type="SAM" id="MobiDB-lite"/>
    </source>
</evidence>
<dbReference type="OMA" id="YWIASYL"/>
<feature type="region of interest" description="Disordered" evidence="4">
    <location>
        <begin position="818"/>
        <end position="841"/>
    </location>
</feature>
<accession>A0A7M7N3Q4</accession>
<sequence length="905" mass="101466">MTSKWTQDIQWSPVHPDTFFSLSVGTNQVEFNQYAVESLSNYDIAGHGSSKPSGRQVSETGFARLQFSKSDLFTNNKDEVQRIKCFACYPKAVPENLLGLGLSTGKVLLTSFVSDPQTDPTNLIGAEFPPKHSRLCTSLAWNAVDSKLLAVSFDKYRTDCSLSIYDINVRGGGGGGQSRPLSVGSERDTRGVTELVYSDALHSMAWLLHQPCNLMVGQGQKNLRLYDIRDPSKHKSSAITKAVYGISADPLYEHRLASFFEDQTMIWDLRHFEKPVLSFREARGVVKLGWSPTRYGTLACLTKQSNVIKLYNIQHVGQEVEYTEKHVKPNYLNQHQVAIFAWHPNQENRMLALSPGGAMQDLTIYDAISLDWSPHSSYSVASGRHLFYCLPSSDCTTEDEDISSTMKRRASNGYGMKTEPLSQNAALAGNDLQVNKLWHWLHRIKSLQTISRSASSSKSSSTPSGMMDFCGVKQLMCREGSENQAGGLRSKLDPMAWEGLDGTLEANIYRSKERSQALRLCGWDFDSDPNAFRDFTQRLESEGNYERAAAICVFHLKMRQAIDILNKGADAAKDGKHDLHPVAMALSGFTPDKDTLWCSMCSALCRQLRNPYLRAMFGFLTTSDDKYEAVVRELEISIEDRVAFACIFLNDAQLVTFVQELTLQVVTDGNLAGVLLTGLTKDGVELLQSYVDRTADVQTASLVAVQALPPELYREEFVQHWIESYRQLLDTWRLWHERAKFDLLYQAHAKEKVSKQIYVSCHFCQSPISPSELAKGGKAGYMGGYARGFQQRRSNTCYKCRKALPRCALCLMHMGTRSGESKLSPQQRSYKPSSKQAASVQPMMRQTDFGEWFSWCQSCRHGGHADHLTEWFRTHSECPVTSCMCRCMLLDSVAAVSPSTEISVK</sequence>
<evidence type="ECO:0000259" key="6">
    <source>
        <dbReference type="Pfam" id="PF21719"/>
    </source>
</evidence>
<dbReference type="PANTHER" id="PTHR16453">
    <property type="entry name" value="WD40 DOMAIN-CONTAINING PROTEIN MIO FAMILY MEMBER"/>
    <property type="match status" value="1"/>
</dbReference>
<dbReference type="EnsemblMetazoa" id="XM_030974181">
    <property type="protein sequence ID" value="XP_030830041"/>
    <property type="gene ID" value="LOC584030"/>
</dbReference>
<dbReference type="SUPFAM" id="SSF50978">
    <property type="entry name" value="WD40 repeat-like"/>
    <property type="match status" value="1"/>
</dbReference>
<organism evidence="7 8">
    <name type="scientific">Strongylocentrotus purpuratus</name>
    <name type="common">Purple sea urchin</name>
    <dbReference type="NCBI Taxonomy" id="7668"/>
    <lineage>
        <taxon>Eukaryota</taxon>
        <taxon>Metazoa</taxon>
        <taxon>Echinodermata</taxon>
        <taxon>Eleutherozoa</taxon>
        <taxon>Echinozoa</taxon>
        <taxon>Echinoidea</taxon>
        <taxon>Euechinoidea</taxon>
        <taxon>Echinacea</taxon>
        <taxon>Camarodonta</taxon>
        <taxon>Echinidea</taxon>
        <taxon>Strongylocentrotidae</taxon>
        <taxon>Strongylocentrotus</taxon>
    </lineage>
</organism>
<protein>
    <submittedName>
        <fullName evidence="7">Uncharacterized protein</fullName>
    </submittedName>
</protein>
<dbReference type="GO" id="GO:1904263">
    <property type="term" value="P:positive regulation of TORC1 signaling"/>
    <property type="evidence" value="ECO:0000318"/>
    <property type="project" value="GO_Central"/>
</dbReference>
<evidence type="ECO:0000256" key="3">
    <source>
        <dbReference type="ARBA" id="ARBA00022737"/>
    </source>
</evidence>
<comment type="similarity">
    <text evidence="1">Belongs to the WD repeat mio family.</text>
</comment>
<keyword evidence="8" id="KW-1185">Reference proteome</keyword>
<dbReference type="Pfam" id="PF21720">
    <property type="entry name" value="MIOS_WD40"/>
    <property type="match status" value="1"/>
</dbReference>
<evidence type="ECO:0000313" key="8">
    <source>
        <dbReference type="Proteomes" id="UP000007110"/>
    </source>
</evidence>
<dbReference type="FunCoup" id="A0A7M7N3Q4">
    <property type="interactions" value="1168"/>
</dbReference>
<dbReference type="InterPro" id="IPR015943">
    <property type="entry name" value="WD40/YVTN_repeat-like_dom_sf"/>
</dbReference>
<evidence type="ECO:0000256" key="1">
    <source>
        <dbReference type="ARBA" id="ARBA00009713"/>
    </source>
</evidence>
<name>A0A7M7N3Q4_STRPU</name>
<keyword evidence="3" id="KW-0677">Repeat</keyword>
<dbReference type="InterPro" id="IPR036322">
    <property type="entry name" value="WD40_repeat_dom_sf"/>
</dbReference>
<dbReference type="GeneID" id="584030"/>
<reference evidence="8" key="1">
    <citation type="submission" date="2015-02" db="EMBL/GenBank/DDBJ databases">
        <title>Genome sequencing for Strongylocentrotus purpuratus.</title>
        <authorList>
            <person name="Murali S."/>
            <person name="Liu Y."/>
            <person name="Vee V."/>
            <person name="English A."/>
            <person name="Wang M."/>
            <person name="Skinner E."/>
            <person name="Han Y."/>
            <person name="Muzny D.M."/>
            <person name="Worley K.C."/>
            <person name="Gibbs R.A."/>
        </authorList>
    </citation>
    <scope>NUCLEOTIDE SEQUENCE</scope>
</reference>
<dbReference type="OrthoDB" id="341486at2759"/>
<dbReference type="InParanoid" id="A0A7M7N3Q4"/>
<dbReference type="InterPro" id="IPR037593">
    <property type="entry name" value="MIOS/Sea4"/>
</dbReference>
<dbReference type="InterPro" id="IPR031488">
    <property type="entry name" value="Zn_ribbon_mio"/>
</dbReference>
<feature type="compositionally biased region" description="Polar residues" evidence="4">
    <location>
        <begin position="821"/>
        <end position="839"/>
    </location>
</feature>
<dbReference type="Pfam" id="PF17034">
    <property type="entry name" value="zinc_ribbon_16"/>
    <property type="match status" value="1"/>
</dbReference>
<dbReference type="KEGG" id="spu:584030"/>
<feature type="domain" description="MIOS-like alpha-solenoid" evidence="6">
    <location>
        <begin position="406"/>
        <end position="648"/>
    </location>
</feature>
<dbReference type="CDD" id="cd16691">
    <property type="entry name" value="mRING-H2-C3H3C2_Mio"/>
    <property type="match status" value="1"/>
</dbReference>
<dbReference type="PANTHER" id="PTHR16453:SF9">
    <property type="entry name" value="GATOR COMPLEX PROTEIN MIOS"/>
    <property type="match status" value="1"/>
</dbReference>
<dbReference type="InterPro" id="IPR049092">
    <property type="entry name" value="MIOS_a-sol"/>
</dbReference>
<dbReference type="RefSeq" id="XP_030830041.1">
    <property type="nucleotide sequence ID" value="XM_030974181.1"/>
</dbReference>
<evidence type="ECO:0000313" key="7">
    <source>
        <dbReference type="EnsemblMetazoa" id="XP_030830041"/>
    </source>
</evidence>
<dbReference type="GO" id="GO:0034198">
    <property type="term" value="P:cellular response to amino acid starvation"/>
    <property type="evidence" value="ECO:0000318"/>
    <property type="project" value="GO_Central"/>
</dbReference>
<dbReference type="GO" id="GO:0005737">
    <property type="term" value="C:cytoplasm"/>
    <property type="evidence" value="ECO:0000318"/>
    <property type="project" value="GO_Central"/>
</dbReference>